<evidence type="ECO:0000256" key="1">
    <source>
        <dbReference type="SAM" id="Phobius"/>
    </source>
</evidence>
<protein>
    <recommendedName>
        <fullName evidence="4">DUF4064 domain-containing protein</fullName>
    </recommendedName>
</protein>
<feature type="transmembrane region" description="Helical" evidence="1">
    <location>
        <begin position="21"/>
        <end position="45"/>
    </location>
</feature>
<organism evidence="2 3">
    <name type="scientific">Candidatus Nealsonbacteria bacterium RBG_13_36_15</name>
    <dbReference type="NCBI Taxonomy" id="1801660"/>
    <lineage>
        <taxon>Bacteria</taxon>
        <taxon>Candidatus Nealsoniibacteriota</taxon>
    </lineage>
</organism>
<keyword evidence="1" id="KW-1133">Transmembrane helix</keyword>
<dbReference type="EMBL" id="MHLV01000017">
    <property type="protein sequence ID" value="OGZ17682.1"/>
    <property type="molecule type" value="Genomic_DNA"/>
</dbReference>
<accession>A0A1G2DWD4</accession>
<name>A0A1G2DWD4_9BACT</name>
<dbReference type="AlphaFoldDB" id="A0A1G2DWD4"/>
<proteinExistence type="predicted"/>
<keyword evidence="1" id="KW-0812">Transmembrane</keyword>
<feature type="transmembrane region" description="Helical" evidence="1">
    <location>
        <begin position="101"/>
        <end position="120"/>
    </location>
</feature>
<evidence type="ECO:0008006" key="4">
    <source>
        <dbReference type="Google" id="ProtNLM"/>
    </source>
</evidence>
<dbReference type="Proteomes" id="UP000176752">
    <property type="component" value="Unassembled WGS sequence"/>
</dbReference>
<comment type="caution">
    <text evidence="2">The sequence shown here is derived from an EMBL/GenBank/DDBJ whole genome shotgun (WGS) entry which is preliminary data.</text>
</comment>
<sequence>MNDNLNNQQPKSDPKGKAIASFVLGIINVISFCIVGLFIILFLGIDEGSINLTYKGNTFLSLGPNERLFLGYLQFALTITLGLIGLILGRIGLKSSKKRNAIIGIILNGTITMIFLYILFFV</sequence>
<keyword evidence="1" id="KW-0472">Membrane</keyword>
<evidence type="ECO:0000313" key="2">
    <source>
        <dbReference type="EMBL" id="OGZ17682.1"/>
    </source>
</evidence>
<dbReference type="STRING" id="1801660.A2Z78_00380"/>
<feature type="transmembrane region" description="Helical" evidence="1">
    <location>
        <begin position="69"/>
        <end position="89"/>
    </location>
</feature>
<reference evidence="2 3" key="1">
    <citation type="journal article" date="2016" name="Nat. Commun.">
        <title>Thousands of microbial genomes shed light on interconnected biogeochemical processes in an aquifer system.</title>
        <authorList>
            <person name="Anantharaman K."/>
            <person name="Brown C.T."/>
            <person name="Hug L.A."/>
            <person name="Sharon I."/>
            <person name="Castelle C.J."/>
            <person name="Probst A.J."/>
            <person name="Thomas B.C."/>
            <person name="Singh A."/>
            <person name="Wilkins M.J."/>
            <person name="Karaoz U."/>
            <person name="Brodie E.L."/>
            <person name="Williams K.H."/>
            <person name="Hubbard S.S."/>
            <person name="Banfield J.F."/>
        </authorList>
    </citation>
    <scope>NUCLEOTIDE SEQUENCE [LARGE SCALE GENOMIC DNA]</scope>
</reference>
<evidence type="ECO:0000313" key="3">
    <source>
        <dbReference type="Proteomes" id="UP000176752"/>
    </source>
</evidence>
<gene>
    <name evidence="2" type="ORF">A2Z78_00380</name>
</gene>